<dbReference type="Proteomes" id="UP000006408">
    <property type="component" value="Unassembled WGS sequence"/>
</dbReference>
<organism evidence="1 2">
    <name type="scientific">Bifidobacterium angulatum DSM 20098 = JCM 7096</name>
    <dbReference type="NCBI Taxonomy" id="518635"/>
    <lineage>
        <taxon>Bacteria</taxon>
        <taxon>Bacillati</taxon>
        <taxon>Actinomycetota</taxon>
        <taxon>Actinomycetes</taxon>
        <taxon>Bifidobacteriales</taxon>
        <taxon>Bifidobacteriaceae</taxon>
        <taxon>Bifidobacterium</taxon>
    </lineage>
</organism>
<gene>
    <name evidence="1" type="ORF">BIFANG_03049</name>
</gene>
<reference evidence="1" key="1">
    <citation type="submission" date="2009-04" db="EMBL/GenBank/DDBJ databases">
        <authorList>
            <person name="Weinstock G."/>
            <person name="Sodergren E."/>
            <person name="Clifton S."/>
            <person name="Fulton L."/>
            <person name="Fulton B."/>
            <person name="Courtney L."/>
            <person name="Fronick C."/>
            <person name="Harrison M."/>
            <person name="Strong C."/>
            <person name="Farmer C."/>
            <person name="Delahaunty K."/>
            <person name="Markovic C."/>
            <person name="Hall O."/>
            <person name="Minx P."/>
            <person name="Tomlinson C."/>
            <person name="Mitreva M."/>
            <person name="Nelson J."/>
            <person name="Hou S."/>
            <person name="Wollam A."/>
            <person name="Pepin K.H."/>
            <person name="Johnson M."/>
            <person name="Bhonagiri V."/>
            <person name="Nash W.E."/>
            <person name="Warren W."/>
            <person name="Chinwalla A."/>
            <person name="Mardis E.R."/>
            <person name="Wilson R.K."/>
        </authorList>
    </citation>
    <scope>NUCLEOTIDE SEQUENCE [LARGE SCALE GENOMIC DNA]</scope>
    <source>
        <strain evidence="1">DSM 20098</strain>
    </source>
</reference>
<dbReference type="EMBL" id="ABYS02000004">
    <property type="protein sequence ID" value="EEP21680.1"/>
    <property type="molecule type" value="Genomic_DNA"/>
</dbReference>
<protein>
    <submittedName>
        <fullName evidence="1">Uncharacterized protein</fullName>
    </submittedName>
</protein>
<keyword evidence="2" id="KW-1185">Reference proteome</keyword>
<accession>C4FFE9</accession>
<evidence type="ECO:0000313" key="1">
    <source>
        <dbReference type="EMBL" id="EEP21680.1"/>
    </source>
</evidence>
<dbReference type="AlphaFoldDB" id="C4FFE9"/>
<dbReference type="HOGENOM" id="CLU_3096077_0_0_11"/>
<sequence>MPLIRQIEHETRSAGRIGEFDKEPTRDRAVPDTAIIGLPAQHGSGSVRTGS</sequence>
<evidence type="ECO:0000313" key="2">
    <source>
        <dbReference type="Proteomes" id="UP000006408"/>
    </source>
</evidence>
<name>C4FFE9_9BIFI</name>
<comment type="caution">
    <text evidence="1">The sequence shown here is derived from an EMBL/GenBank/DDBJ whole genome shotgun (WGS) entry which is preliminary data.</text>
</comment>
<proteinExistence type="predicted"/>